<evidence type="ECO:0000256" key="4">
    <source>
        <dbReference type="ARBA" id="ARBA00023136"/>
    </source>
</evidence>
<keyword evidence="4 6" id="KW-0472">Membrane</keyword>
<keyword evidence="9" id="KW-1185">Reference proteome</keyword>
<dbReference type="AlphaFoldDB" id="A0AAD1UG09"/>
<reference evidence="8" key="1">
    <citation type="submission" date="2023-07" db="EMBL/GenBank/DDBJ databases">
        <authorList>
            <consortium name="AG Swart"/>
            <person name="Singh M."/>
            <person name="Singh A."/>
            <person name="Seah K."/>
            <person name="Emmerich C."/>
        </authorList>
    </citation>
    <scope>NUCLEOTIDE SEQUENCE</scope>
    <source>
        <strain evidence="8">DP1</strain>
    </source>
</reference>
<feature type="region of interest" description="Disordered" evidence="5">
    <location>
        <begin position="1"/>
        <end position="24"/>
    </location>
</feature>
<keyword evidence="2 6" id="KW-0812">Transmembrane</keyword>
<dbReference type="Pfam" id="PF01490">
    <property type="entry name" value="Aa_trans"/>
    <property type="match status" value="1"/>
</dbReference>
<evidence type="ECO:0000256" key="2">
    <source>
        <dbReference type="ARBA" id="ARBA00022692"/>
    </source>
</evidence>
<name>A0AAD1UG09_EUPCR</name>
<feature type="transmembrane region" description="Helical" evidence="6">
    <location>
        <begin position="497"/>
        <end position="518"/>
    </location>
</feature>
<accession>A0AAD1UG09</accession>
<feature type="transmembrane region" description="Helical" evidence="6">
    <location>
        <begin position="396"/>
        <end position="418"/>
    </location>
</feature>
<dbReference type="PANTHER" id="PTHR22950:SF702">
    <property type="entry name" value="AMINO ACID TRANSPORTER PROTEIN"/>
    <property type="match status" value="1"/>
</dbReference>
<feature type="transmembrane region" description="Helical" evidence="6">
    <location>
        <begin position="348"/>
        <end position="371"/>
    </location>
</feature>
<evidence type="ECO:0000313" key="8">
    <source>
        <dbReference type="EMBL" id="CAI2366603.1"/>
    </source>
</evidence>
<comment type="subcellular location">
    <subcellularLocation>
        <location evidence="1">Membrane</location>
        <topology evidence="1">Multi-pass membrane protein</topology>
    </subcellularLocation>
</comment>
<sequence>MDKEFHLVEDLEEPLLDKEENKDEDFESKRILIMSKREQKKRDINKIDENGHIKETDTGATPLRYMEMDDRKALAQYNMKSSLLPYLTSPHSPVYKFAKVVTSPAIYIQKKIRPGGIKGSIFNLICGVLGTGMLTLPVVCLQNGILLGSALIVAGVLLTAFCGMCIVVCSEKTQTDSLEFIAHIAFGHTIGRITSYSMIMCQLGFVTSYIIVVKTLIPSIIKRLMDGALPSVLSNDKFVQISIATIYSLLFLLPLSLPRKMGALRFTSLFGFACCIFLVIVICCIFFFDKAVVPDPLDNITEANYLDFSFASLFTSFPFIISSYMYQPMIPAIYKNLENRNMQRMEKVVYIGSFGAVFLYILISVFGYLSFSTNPEQLEILRVKQNILELDFKHNVYFEASIICLVVTIMSAGPLCMLPVKDCVEDLIYKNEIMTDSQNVMVTLLLTGICYAAAIVIPSIGDVLSILGLSCNPYVGFFLPILCYLKLEDNKPIYMMLAAILILFITGSFSILGIYGYVTTKIM</sequence>
<evidence type="ECO:0000259" key="7">
    <source>
        <dbReference type="Pfam" id="PF01490"/>
    </source>
</evidence>
<feature type="transmembrane region" description="Helical" evidence="6">
    <location>
        <begin position="308"/>
        <end position="327"/>
    </location>
</feature>
<proteinExistence type="predicted"/>
<dbReference type="PANTHER" id="PTHR22950">
    <property type="entry name" value="AMINO ACID TRANSPORTER"/>
    <property type="match status" value="1"/>
</dbReference>
<dbReference type="GO" id="GO:0016020">
    <property type="term" value="C:membrane"/>
    <property type="evidence" value="ECO:0007669"/>
    <property type="project" value="UniProtKB-SubCell"/>
</dbReference>
<keyword evidence="3 6" id="KW-1133">Transmembrane helix</keyword>
<feature type="transmembrane region" description="Helical" evidence="6">
    <location>
        <begin position="145"/>
        <end position="169"/>
    </location>
</feature>
<evidence type="ECO:0000256" key="5">
    <source>
        <dbReference type="SAM" id="MobiDB-lite"/>
    </source>
</evidence>
<feature type="domain" description="Amino acid transporter transmembrane" evidence="7">
    <location>
        <begin position="116"/>
        <end position="517"/>
    </location>
</feature>
<protein>
    <recommendedName>
        <fullName evidence="7">Amino acid transporter transmembrane domain-containing protein</fullName>
    </recommendedName>
</protein>
<feature type="transmembrane region" description="Helical" evidence="6">
    <location>
        <begin position="439"/>
        <end position="457"/>
    </location>
</feature>
<feature type="transmembrane region" description="Helical" evidence="6">
    <location>
        <begin position="120"/>
        <end position="139"/>
    </location>
</feature>
<gene>
    <name evidence="8" type="ORF">ECRASSUSDP1_LOCUS7876</name>
</gene>
<evidence type="ECO:0000256" key="6">
    <source>
        <dbReference type="SAM" id="Phobius"/>
    </source>
</evidence>
<evidence type="ECO:0000313" key="9">
    <source>
        <dbReference type="Proteomes" id="UP001295684"/>
    </source>
</evidence>
<comment type="caution">
    <text evidence="8">The sequence shown here is derived from an EMBL/GenBank/DDBJ whole genome shotgun (WGS) entry which is preliminary data.</text>
</comment>
<dbReference type="GO" id="GO:0015179">
    <property type="term" value="F:L-amino acid transmembrane transporter activity"/>
    <property type="evidence" value="ECO:0007669"/>
    <property type="project" value="TreeGrafter"/>
</dbReference>
<organism evidence="8 9">
    <name type="scientific">Euplotes crassus</name>
    <dbReference type="NCBI Taxonomy" id="5936"/>
    <lineage>
        <taxon>Eukaryota</taxon>
        <taxon>Sar</taxon>
        <taxon>Alveolata</taxon>
        <taxon>Ciliophora</taxon>
        <taxon>Intramacronucleata</taxon>
        <taxon>Spirotrichea</taxon>
        <taxon>Hypotrichia</taxon>
        <taxon>Euplotida</taxon>
        <taxon>Euplotidae</taxon>
        <taxon>Moneuplotes</taxon>
    </lineage>
</organism>
<dbReference type="InterPro" id="IPR013057">
    <property type="entry name" value="AA_transpt_TM"/>
</dbReference>
<evidence type="ECO:0000256" key="1">
    <source>
        <dbReference type="ARBA" id="ARBA00004141"/>
    </source>
</evidence>
<feature type="transmembrane region" description="Helical" evidence="6">
    <location>
        <begin position="269"/>
        <end position="288"/>
    </location>
</feature>
<evidence type="ECO:0000256" key="3">
    <source>
        <dbReference type="ARBA" id="ARBA00022989"/>
    </source>
</evidence>
<feature type="transmembrane region" description="Helical" evidence="6">
    <location>
        <begin position="196"/>
        <end position="217"/>
    </location>
</feature>
<feature type="transmembrane region" description="Helical" evidence="6">
    <location>
        <begin position="463"/>
        <end position="485"/>
    </location>
</feature>
<feature type="transmembrane region" description="Helical" evidence="6">
    <location>
        <begin position="237"/>
        <end position="257"/>
    </location>
</feature>
<dbReference type="Proteomes" id="UP001295684">
    <property type="component" value="Unassembled WGS sequence"/>
</dbReference>
<dbReference type="EMBL" id="CAMPGE010007691">
    <property type="protein sequence ID" value="CAI2366603.1"/>
    <property type="molecule type" value="Genomic_DNA"/>
</dbReference>